<dbReference type="FunFam" id="3.10.20.90:FF:000096">
    <property type="entry name" value="Ubiquitin thioesterase OTU1"/>
    <property type="match status" value="1"/>
</dbReference>
<feature type="transmembrane region" description="Helical" evidence="13">
    <location>
        <begin position="621"/>
        <end position="648"/>
    </location>
</feature>
<feature type="transmembrane region" description="Helical" evidence="13">
    <location>
        <begin position="668"/>
        <end position="697"/>
    </location>
</feature>
<feature type="compositionally biased region" description="Polar residues" evidence="12">
    <location>
        <begin position="87"/>
        <end position="98"/>
    </location>
</feature>
<dbReference type="InterPro" id="IPR029071">
    <property type="entry name" value="Ubiquitin-like_domsf"/>
</dbReference>
<dbReference type="PANTHER" id="PTHR12625">
    <property type="entry name" value="LIPOCALIN-1 INTERACTING MEMBRANE RECEPTOR LIMR"/>
    <property type="match status" value="1"/>
</dbReference>
<evidence type="ECO:0000256" key="4">
    <source>
        <dbReference type="ARBA" id="ARBA00018935"/>
    </source>
</evidence>
<feature type="transmembrane region" description="Helical" evidence="13">
    <location>
        <begin position="483"/>
        <end position="508"/>
    </location>
</feature>
<evidence type="ECO:0000256" key="1">
    <source>
        <dbReference type="ARBA" id="ARBA00000707"/>
    </source>
</evidence>
<evidence type="ECO:0000256" key="2">
    <source>
        <dbReference type="ARBA" id="ARBA00010487"/>
    </source>
</evidence>
<dbReference type="Pfam" id="PF02338">
    <property type="entry name" value="OTU"/>
    <property type="match status" value="1"/>
</dbReference>
<dbReference type="GO" id="GO:0006508">
    <property type="term" value="P:proteolysis"/>
    <property type="evidence" value="ECO:0007669"/>
    <property type="project" value="UniProtKB-KW"/>
</dbReference>
<dbReference type="Pfam" id="PF04791">
    <property type="entry name" value="LMBR1"/>
    <property type="match status" value="2"/>
</dbReference>
<evidence type="ECO:0000259" key="15">
    <source>
        <dbReference type="PROSITE" id="PS50802"/>
    </source>
</evidence>
<dbReference type="GO" id="GO:0007165">
    <property type="term" value="P:signal transduction"/>
    <property type="evidence" value="ECO:0007669"/>
    <property type="project" value="TreeGrafter"/>
</dbReference>
<evidence type="ECO:0000256" key="7">
    <source>
        <dbReference type="ARBA" id="ARBA00022771"/>
    </source>
</evidence>
<dbReference type="Gene3D" id="3.90.70.80">
    <property type="match status" value="1"/>
</dbReference>
<dbReference type="CDD" id="cd22745">
    <property type="entry name" value="OTU_OTU1"/>
    <property type="match status" value="1"/>
</dbReference>
<dbReference type="EMBL" id="JABDTM020025625">
    <property type="protein sequence ID" value="KAH0813043.1"/>
    <property type="molecule type" value="Genomic_DNA"/>
</dbReference>
<dbReference type="GO" id="GO:0008270">
    <property type="term" value="F:zinc ion binding"/>
    <property type="evidence" value="ECO:0007669"/>
    <property type="project" value="UniProtKB-KW"/>
</dbReference>
<dbReference type="PRINTS" id="PR01692">
    <property type="entry name" value="LIPOCALINIMR"/>
</dbReference>
<comment type="similarity">
    <text evidence="2">Belongs to the LIMR family.</text>
</comment>
<feature type="transmembrane region" description="Helical" evidence="13">
    <location>
        <begin position="442"/>
        <end position="463"/>
    </location>
</feature>
<keyword evidence="7" id="KW-0863">Zinc-finger</keyword>
<feature type="transmembrane region" description="Helical" evidence="13">
    <location>
        <begin position="350"/>
        <end position="374"/>
    </location>
</feature>
<evidence type="ECO:0000313" key="16">
    <source>
        <dbReference type="EMBL" id="KAH0813043.1"/>
    </source>
</evidence>
<evidence type="ECO:0000256" key="5">
    <source>
        <dbReference type="ARBA" id="ARBA00022670"/>
    </source>
</evidence>
<evidence type="ECO:0000313" key="17">
    <source>
        <dbReference type="Proteomes" id="UP000719412"/>
    </source>
</evidence>
<keyword evidence="13" id="KW-0812">Transmembrane</keyword>
<evidence type="ECO:0000256" key="13">
    <source>
        <dbReference type="SAM" id="Phobius"/>
    </source>
</evidence>
<dbReference type="GO" id="GO:0005886">
    <property type="term" value="C:plasma membrane"/>
    <property type="evidence" value="ECO:0007669"/>
    <property type="project" value="TreeGrafter"/>
</dbReference>
<keyword evidence="13" id="KW-1133">Transmembrane helix</keyword>
<keyword evidence="17" id="KW-1185">Reference proteome</keyword>
<evidence type="ECO:0000256" key="3">
    <source>
        <dbReference type="ARBA" id="ARBA00012759"/>
    </source>
</evidence>
<comment type="caution">
    <text evidence="16">The sequence shown here is derived from an EMBL/GenBank/DDBJ whole genome shotgun (WGS) entry which is preliminary data.</text>
</comment>
<keyword evidence="13" id="KW-0472">Membrane</keyword>
<dbReference type="Pfam" id="PF21403">
    <property type="entry name" value="OTU1_UBXL"/>
    <property type="match status" value="1"/>
</dbReference>
<dbReference type="GO" id="GO:0004888">
    <property type="term" value="F:transmembrane signaling receptor activity"/>
    <property type="evidence" value="ECO:0007669"/>
    <property type="project" value="TreeGrafter"/>
</dbReference>
<feature type="domain" description="OTU" evidence="15">
    <location>
        <begin position="111"/>
        <end position="224"/>
    </location>
</feature>
<keyword evidence="6" id="KW-0479">Metal-binding</keyword>
<proteinExistence type="inferred from homology"/>
<feature type="transmembrane region" description="Helical" evidence="13">
    <location>
        <begin position="399"/>
        <end position="421"/>
    </location>
</feature>
<protein>
    <recommendedName>
        <fullName evidence="4">Ubiquitin thioesterase OTU1</fullName>
        <ecNumber evidence="3">3.4.19.12</ecNumber>
    </recommendedName>
</protein>
<dbReference type="AlphaFoldDB" id="A0A8J6HEN4"/>
<gene>
    <name evidence="16" type="ORF">GEV33_009747</name>
</gene>
<dbReference type="PANTHER" id="PTHR12625:SF0">
    <property type="entry name" value="PROTEIN LILIPOD"/>
    <property type="match status" value="1"/>
</dbReference>
<keyword evidence="8" id="KW-0833">Ubl conjugation pathway</keyword>
<dbReference type="InterPro" id="IPR048857">
    <property type="entry name" value="OTU1_Ubl"/>
</dbReference>
<feature type="transmembrane region" description="Helical" evidence="13">
    <location>
        <begin position="749"/>
        <end position="772"/>
    </location>
</feature>
<evidence type="ECO:0000256" key="8">
    <source>
        <dbReference type="ARBA" id="ARBA00022786"/>
    </source>
</evidence>
<feature type="transmembrane region" description="Helical" evidence="13">
    <location>
        <begin position="709"/>
        <end position="729"/>
    </location>
</feature>
<accession>A0A8J6HEN4</accession>
<dbReference type="PROSITE" id="PS50802">
    <property type="entry name" value="OTU"/>
    <property type="match status" value="1"/>
</dbReference>
<reference evidence="16" key="2">
    <citation type="submission" date="2021-08" db="EMBL/GenBank/DDBJ databases">
        <authorList>
            <person name="Eriksson T."/>
        </authorList>
    </citation>
    <scope>NUCLEOTIDE SEQUENCE</scope>
    <source>
        <strain evidence="16">Stoneville</strain>
        <tissue evidence="16">Whole head</tissue>
    </source>
</reference>
<dbReference type="InterPro" id="IPR000626">
    <property type="entry name" value="Ubiquitin-like_dom"/>
</dbReference>
<dbReference type="CDD" id="cd17059">
    <property type="entry name" value="Ubl_OTU1"/>
    <property type="match status" value="1"/>
</dbReference>
<name>A0A8J6HEN4_TENMO</name>
<dbReference type="Gene3D" id="3.10.20.90">
    <property type="entry name" value="Phosphatidylinositol 3-kinase Catalytic Subunit, Chain A, domain 1"/>
    <property type="match status" value="1"/>
</dbReference>
<sequence>MSFALRVKTKSGHQVIKSLTPEHTIKDLKVQLSKVSNIPQDRLHVLSGYPPKVLDITQDSLLLNKSGLTSGETLILEEKAPPPVPKETSSAPSQNFKSHITENDSDYPGILMKKVVPADNSCLFSSIFFALNGRLDESGTAAPYMRQVIAQTVANDPEMFSEGILGKPNTDYCTWIQDDKSWGGAIELSILSNHYGFEIAVVDTINAIINRFGEDQHYSLRIFLMFDGIHYDPLFLESPDGGSIQTIFPTDDDKIMREAEELAREANSSRQFTDVNKFTLKCMNCDMHLSGQLQAREHAQSTGHMNFGEIFLLLFLLLYLLSFALLGRFKRKGREDYYSTDEDEVTVYRISTWLCTFSLAVSIGAVLLLPISIISNEVLIIYPNSYYIKWLNSSLIQGLWNYIFLFSNLSLFVLLPFAYLFTESEGFFGHRKGLTARVYETFTVLALLGMVVLGMTYVISALIDKDKSSFQTLLNLWSYYLPFLYSCISFLGVLMLLVCTPLGFVRLFDVVSQFLIKPQFLRDINEEFYACALEEECLRRRLKHVQNTGKYYVSPAPMSMGLNGPFQDDDDYKLPDSLLRLRNGELQSGLGQRLVELESKRKVLDKQRHTSFLRRNVLHPVAMILLIGLTVIAVLLVVQNTLSLLIGIKALPLSSKQFTLGVSSLSKLGPFGAALEIVLILYLIATSSIGLYTAPIMSRIRPRPKRTPFCLIIGNCAVVLILSSALPLLSKILGITNFDLLGDFGSIEWLGNFQIVLLYNLSFAAASTLCVVNKFTAKVRRELYARMLVFLGICEPPVSVPNTPRPSVVKYA</sequence>
<dbReference type="InterPro" id="IPR003323">
    <property type="entry name" value="OTU_dom"/>
</dbReference>
<evidence type="ECO:0000256" key="12">
    <source>
        <dbReference type="SAM" id="MobiDB-lite"/>
    </source>
</evidence>
<feature type="domain" description="Ubiquitin-like" evidence="14">
    <location>
        <begin position="3"/>
        <end position="76"/>
    </location>
</feature>
<dbReference type="SUPFAM" id="SSF54236">
    <property type="entry name" value="Ubiquitin-like"/>
    <property type="match status" value="1"/>
</dbReference>
<dbReference type="InterPro" id="IPR006876">
    <property type="entry name" value="LMBR1-like_membr_prot"/>
</dbReference>
<dbReference type="InterPro" id="IPR008075">
    <property type="entry name" value="LIMR"/>
</dbReference>
<dbReference type="EC" id="3.4.19.12" evidence="3"/>
<evidence type="ECO:0000256" key="10">
    <source>
        <dbReference type="ARBA" id="ARBA00022807"/>
    </source>
</evidence>
<comment type="catalytic activity">
    <reaction evidence="1">
        <text>Thiol-dependent hydrolysis of ester, thioester, amide, peptide and isopeptide bonds formed by the C-terminal Gly of ubiquitin (a 76-residue protein attached to proteins as an intracellular targeting signal).</text>
        <dbReference type="EC" id="3.4.19.12"/>
    </reaction>
</comment>
<evidence type="ECO:0000256" key="11">
    <source>
        <dbReference type="ARBA" id="ARBA00022833"/>
    </source>
</evidence>
<evidence type="ECO:0000259" key="14">
    <source>
        <dbReference type="PROSITE" id="PS50053"/>
    </source>
</evidence>
<keyword evidence="9" id="KW-0378">Hydrolase</keyword>
<dbReference type="SUPFAM" id="SSF54001">
    <property type="entry name" value="Cysteine proteinases"/>
    <property type="match status" value="1"/>
</dbReference>
<feature type="transmembrane region" description="Helical" evidence="13">
    <location>
        <begin position="310"/>
        <end position="329"/>
    </location>
</feature>
<dbReference type="InterPro" id="IPR038765">
    <property type="entry name" value="Papain-like_cys_pep_sf"/>
</dbReference>
<dbReference type="GO" id="GO:0004843">
    <property type="term" value="F:cysteine-type deubiquitinase activity"/>
    <property type="evidence" value="ECO:0007669"/>
    <property type="project" value="UniProtKB-EC"/>
</dbReference>
<evidence type="ECO:0000256" key="9">
    <source>
        <dbReference type="ARBA" id="ARBA00022801"/>
    </source>
</evidence>
<reference evidence="16" key="1">
    <citation type="journal article" date="2020" name="J Insects Food Feed">
        <title>The yellow mealworm (Tenebrio molitor) genome: a resource for the emerging insects as food and feed industry.</title>
        <authorList>
            <person name="Eriksson T."/>
            <person name="Andere A."/>
            <person name="Kelstrup H."/>
            <person name="Emery V."/>
            <person name="Picard C."/>
        </authorList>
    </citation>
    <scope>NUCLEOTIDE SEQUENCE</scope>
    <source>
        <strain evidence="16">Stoneville</strain>
        <tissue evidence="16">Whole head</tissue>
    </source>
</reference>
<feature type="region of interest" description="Disordered" evidence="12">
    <location>
        <begin position="79"/>
        <end position="99"/>
    </location>
</feature>
<dbReference type="PROSITE" id="PS50053">
    <property type="entry name" value="UBIQUITIN_2"/>
    <property type="match status" value="1"/>
</dbReference>
<keyword evidence="11" id="KW-0862">Zinc</keyword>
<dbReference type="Proteomes" id="UP000719412">
    <property type="component" value="Unassembled WGS sequence"/>
</dbReference>
<organism evidence="16 17">
    <name type="scientific">Tenebrio molitor</name>
    <name type="common">Yellow mealworm beetle</name>
    <dbReference type="NCBI Taxonomy" id="7067"/>
    <lineage>
        <taxon>Eukaryota</taxon>
        <taxon>Metazoa</taxon>
        <taxon>Ecdysozoa</taxon>
        <taxon>Arthropoda</taxon>
        <taxon>Hexapoda</taxon>
        <taxon>Insecta</taxon>
        <taxon>Pterygota</taxon>
        <taxon>Neoptera</taxon>
        <taxon>Endopterygota</taxon>
        <taxon>Coleoptera</taxon>
        <taxon>Polyphaga</taxon>
        <taxon>Cucujiformia</taxon>
        <taxon>Tenebrionidae</taxon>
        <taxon>Tenebrio</taxon>
    </lineage>
</organism>
<evidence type="ECO:0000256" key="6">
    <source>
        <dbReference type="ARBA" id="ARBA00022723"/>
    </source>
</evidence>
<keyword evidence="5" id="KW-0645">Protease</keyword>
<keyword evidence="10" id="KW-0788">Thiol protease</keyword>